<dbReference type="GO" id="GO:0003677">
    <property type="term" value="F:DNA binding"/>
    <property type="evidence" value="ECO:0007669"/>
    <property type="project" value="UniProtKB-KW"/>
</dbReference>
<dbReference type="InterPro" id="IPR044752">
    <property type="entry name" value="PIN-like_EXO1"/>
</dbReference>
<feature type="compositionally biased region" description="Basic and acidic residues" evidence="14">
    <location>
        <begin position="668"/>
        <end position="679"/>
    </location>
</feature>
<evidence type="ECO:0000256" key="1">
    <source>
        <dbReference type="ARBA" id="ARBA00001946"/>
    </source>
</evidence>
<dbReference type="Gene3D" id="1.10.150.20">
    <property type="entry name" value="5' to 3' exonuclease, C-terminal subdomain"/>
    <property type="match status" value="1"/>
</dbReference>
<dbReference type="RefSeq" id="XP_007782354.1">
    <property type="nucleotide sequence ID" value="XM_007784164.1"/>
</dbReference>
<dbReference type="SMART" id="SM00279">
    <property type="entry name" value="HhH2"/>
    <property type="match status" value="1"/>
</dbReference>
<feature type="region of interest" description="Disordered" evidence="14">
    <location>
        <begin position="658"/>
        <end position="714"/>
    </location>
</feature>
<feature type="compositionally biased region" description="Polar residues" evidence="14">
    <location>
        <begin position="593"/>
        <end position="603"/>
    </location>
</feature>
<evidence type="ECO:0000313" key="17">
    <source>
        <dbReference type="Proteomes" id="UP000016924"/>
    </source>
</evidence>
<keyword evidence="7" id="KW-0378">Hydrolase</keyword>
<gene>
    <name evidence="16" type="ORF">W97_06154</name>
</gene>
<feature type="compositionally biased region" description="Low complexity" evidence="14">
    <location>
        <begin position="499"/>
        <end position="511"/>
    </location>
</feature>
<dbReference type="CDD" id="cd09908">
    <property type="entry name" value="H3TH_EXO1"/>
    <property type="match status" value="1"/>
</dbReference>
<dbReference type="GO" id="GO:0006281">
    <property type="term" value="P:DNA repair"/>
    <property type="evidence" value="ECO:0007669"/>
    <property type="project" value="UniProtKB-KW"/>
</dbReference>
<evidence type="ECO:0000256" key="7">
    <source>
        <dbReference type="ARBA" id="ARBA00022801"/>
    </source>
</evidence>
<reference evidence="17" key="1">
    <citation type="submission" date="2012-06" db="EMBL/GenBank/DDBJ databases">
        <title>The genome sequence of Coniosporium apollinis CBS 100218.</title>
        <authorList>
            <consortium name="The Broad Institute Genome Sequencing Platform"/>
            <person name="Cuomo C."/>
            <person name="Gorbushina A."/>
            <person name="Noack S."/>
            <person name="Walker B."/>
            <person name="Young S.K."/>
            <person name="Zeng Q."/>
            <person name="Gargeya S."/>
            <person name="Fitzgerald M."/>
            <person name="Haas B."/>
            <person name="Abouelleil A."/>
            <person name="Alvarado L."/>
            <person name="Arachchi H.M."/>
            <person name="Berlin A.M."/>
            <person name="Chapman S.B."/>
            <person name="Goldberg J."/>
            <person name="Griggs A."/>
            <person name="Gujja S."/>
            <person name="Hansen M."/>
            <person name="Howarth C."/>
            <person name="Imamovic A."/>
            <person name="Larimer J."/>
            <person name="McCowan C."/>
            <person name="Montmayeur A."/>
            <person name="Murphy C."/>
            <person name="Neiman D."/>
            <person name="Pearson M."/>
            <person name="Priest M."/>
            <person name="Roberts A."/>
            <person name="Saif S."/>
            <person name="Shea T."/>
            <person name="Sisk P."/>
            <person name="Sykes S."/>
            <person name="Wortman J."/>
            <person name="Nusbaum C."/>
            <person name="Birren B."/>
        </authorList>
    </citation>
    <scope>NUCLEOTIDE SEQUENCE [LARGE SCALE GENOMIC DNA]</scope>
    <source>
        <strain evidence="17">CBS 100218</strain>
    </source>
</reference>
<keyword evidence="6" id="KW-0227">DNA damage</keyword>
<name>R7YYR0_CONA1</name>
<evidence type="ECO:0000256" key="12">
    <source>
        <dbReference type="ARBA" id="ARBA00023204"/>
    </source>
</evidence>
<dbReference type="InterPro" id="IPR037315">
    <property type="entry name" value="EXO1_H3TH"/>
</dbReference>
<dbReference type="GO" id="GO:0046872">
    <property type="term" value="F:metal ion binding"/>
    <property type="evidence" value="ECO:0007669"/>
    <property type="project" value="UniProtKB-KW"/>
</dbReference>
<dbReference type="OrthoDB" id="26491at2759"/>
<feature type="region of interest" description="Disordered" evidence="14">
    <location>
        <begin position="593"/>
        <end position="627"/>
    </location>
</feature>
<dbReference type="InterPro" id="IPR029060">
    <property type="entry name" value="PIN-like_dom_sf"/>
</dbReference>
<comment type="similarity">
    <text evidence="3">Belongs to the XPG/RAD2 endonuclease family. EXO1 subfamily.</text>
</comment>
<dbReference type="InterPro" id="IPR006085">
    <property type="entry name" value="XPG_DNA_repair_N"/>
</dbReference>
<dbReference type="Pfam" id="PF00752">
    <property type="entry name" value="XPG_N"/>
    <property type="match status" value="1"/>
</dbReference>
<keyword evidence="5" id="KW-0479">Metal-binding</keyword>
<accession>R7YYR0</accession>
<dbReference type="Pfam" id="PF00867">
    <property type="entry name" value="XPG_I"/>
    <property type="match status" value="1"/>
</dbReference>
<comment type="cofactor">
    <cofactor evidence="1">
        <name>Mg(2+)</name>
        <dbReference type="ChEBI" id="CHEBI:18420"/>
    </cofactor>
</comment>
<evidence type="ECO:0000256" key="10">
    <source>
        <dbReference type="ARBA" id="ARBA00022881"/>
    </source>
</evidence>
<dbReference type="PRINTS" id="PR00853">
    <property type="entry name" value="XPGRADSUPER"/>
</dbReference>
<dbReference type="InterPro" id="IPR006084">
    <property type="entry name" value="XPG/Rad2"/>
</dbReference>
<keyword evidence="13" id="KW-0539">Nucleus</keyword>
<dbReference type="InterPro" id="IPR019974">
    <property type="entry name" value="XPG_CS"/>
</dbReference>
<dbReference type="GO" id="GO:0035312">
    <property type="term" value="F:5'-3' DNA exonuclease activity"/>
    <property type="evidence" value="ECO:0007669"/>
    <property type="project" value="InterPro"/>
</dbReference>
<feature type="compositionally biased region" description="Low complexity" evidence="14">
    <location>
        <begin position="359"/>
        <end position="371"/>
    </location>
</feature>
<evidence type="ECO:0000256" key="11">
    <source>
        <dbReference type="ARBA" id="ARBA00023125"/>
    </source>
</evidence>
<dbReference type="PANTHER" id="PTHR11081">
    <property type="entry name" value="FLAP ENDONUCLEASE FAMILY MEMBER"/>
    <property type="match status" value="1"/>
</dbReference>
<evidence type="ECO:0000256" key="2">
    <source>
        <dbReference type="ARBA" id="ARBA00004123"/>
    </source>
</evidence>
<keyword evidence="17" id="KW-1185">Reference proteome</keyword>
<keyword evidence="11" id="KW-0238">DNA-binding</keyword>
<dbReference type="InterPro" id="IPR006086">
    <property type="entry name" value="XPG-I_dom"/>
</dbReference>
<evidence type="ECO:0000256" key="3">
    <source>
        <dbReference type="ARBA" id="ARBA00010563"/>
    </source>
</evidence>
<evidence type="ECO:0000313" key="16">
    <source>
        <dbReference type="EMBL" id="EON67037.1"/>
    </source>
</evidence>
<feature type="compositionally biased region" description="Polar residues" evidence="14">
    <location>
        <begin position="512"/>
        <end position="521"/>
    </location>
</feature>
<organism evidence="16 17">
    <name type="scientific">Coniosporium apollinis (strain CBS 100218)</name>
    <name type="common">Rock-inhabiting black yeast</name>
    <dbReference type="NCBI Taxonomy" id="1168221"/>
    <lineage>
        <taxon>Eukaryota</taxon>
        <taxon>Fungi</taxon>
        <taxon>Dikarya</taxon>
        <taxon>Ascomycota</taxon>
        <taxon>Pezizomycotina</taxon>
        <taxon>Dothideomycetes</taxon>
        <taxon>Dothideomycetes incertae sedis</taxon>
        <taxon>Coniosporium</taxon>
    </lineage>
</organism>
<evidence type="ECO:0000259" key="15">
    <source>
        <dbReference type="SMART" id="SM00484"/>
    </source>
</evidence>
<evidence type="ECO:0000256" key="14">
    <source>
        <dbReference type="SAM" id="MobiDB-lite"/>
    </source>
</evidence>
<dbReference type="AlphaFoldDB" id="R7YYR0"/>
<dbReference type="InterPro" id="IPR036279">
    <property type="entry name" value="5-3_exonuclease_C_sf"/>
</dbReference>
<keyword evidence="10" id="KW-0267">Excision nuclease</keyword>
<dbReference type="EMBL" id="JH767584">
    <property type="protein sequence ID" value="EON67037.1"/>
    <property type="molecule type" value="Genomic_DNA"/>
</dbReference>
<feature type="region of interest" description="Disordered" evidence="14">
    <location>
        <begin position="499"/>
        <end position="528"/>
    </location>
</feature>
<evidence type="ECO:0000256" key="4">
    <source>
        <dbReference type="ARBA" id="ARBA00022722"/>
    </source>
</evidence>
<dbReference type="GO" id="GO:0017108">
    <property type="term" value="F:5'-flap endonuclease activity"/>
    <property type="evidence" value="ECO:0007669"/>
    <property type="project" value="TreeGrafter"/>
</dbReference>
<dbReference type="OMA" id="DCRSRFF"/>
<evidence type="ECO:0000256" key="13">
    <source>
        <dbReference type="ARBA" id="ARBA00023242"/>
    </source>
</evidence>
<dbReference type="PANTHER" id="PTHR11081:SF65">
    <property type="entry name" value="DNA DAMAGE-INDUCIBLE PROTEIN DIN7-RELATED"/>
    <property type="match status" value="1"/>
</dbReference>
<comment type="subcellular location">
    <subcellularLocation>
        <location evidence="2">Nucleus</location>
    </subcellularLocation>
</comment>
<dbReference type="InterPro" id="IPR008918">
    <property type="entry name" value="HhH2"/>
</dbReference>
<dbReference type="PROSITE" id="PS00842">
    <property type="entry name" value="XPG_2"/>
    <property type="match status" value="1"/>
</dbReference>
<dbReference type="eggNOG" id="KOG2518">
    <property type="taxonomic scope" value="Eukaryota"/>
</dbReference>
<dbReference type="HOGENOM" id="CLU_008978_2_1_1"/>
<evidence type="ECO:0000256" key="5">
    <source>
        <dbReference type="ARBA" id="ARBA00022723"/>
    </source>
</evidence>
<dbReference type="GO" id="GO:0005634">
    <property type="term" value="C:nucleus"/>
    <property type="evidence" value="ECO:0007669"/>
    <property type="project" value="UniProtKB-SubCell"/>
</dbReference>
<dbReference type="GeneID" id="19903465"/>
<proteinExistence type="inferred from homology"/>
<keyword evidence="4" id="KW-0540">Nuclease</keyword>
<dbReference type="Proteomes" id="UP000016924">
    <property type="component" value="Unassembled WGS sequence"/>
</dbReference>
<feature type="domain" description="XPG-I" evidence="15">
    <location>
        <begin position="79"/>
        <end position="149"/>
    </location>
</feature>
<keyword evidence="12" id="KW-0234">DNA repair</keyword>
<keyword evidence="8" id="KW-0269">Exonuclease</keyword>
<feature type="region of interest" description="Disordered" evidence="14">
    <location>
        <begin position="288"/>
        <end position="399"/>
    </location>
</feature>
<dbReference type="CDD" id="cd09857">
    <property type="entry name" value="PIN_EXO1"/>
    <property type="match status" value="1"/>
</dbReference>
<evidence type="ECO:0000256" key="9">
    <source>
        <dbReference type="ARBA" id="ARBA00022842"/>
    </source>
</evidence>
<dbReference type="Gene3D" id="3.40.50.1010">
    <property type="entry name" value="5'-nuclease"/>
    <property type="match status" value="1"/>
</dbReference>
<protein>
    <recommendedName>
        <fullName evidence="15">XPG-I domain-containing protein</fullName>
    </recommendedName>
</protein>
<evidence type="ECO:0000256" key="6">
    <source>
        <dbReference type="ARBA" id="ARBA00022763"/>
    </source>
</evidence>
<feature type="compositionally biased region" description="Polar residues" evidence="14">
    <location>
        <begin position="329"/>
        <end position="345"/>
    </location>
</feature>
<keyword evidence="9" id="KW-0460">Magnesium</keyword>
<dbReference type="PROSITE" id="PS00841">
    <property type="entry name" value="XPG_1"/>
    <property type="match status" value="1"/>
</dbReference>
<evidence type="ECO:0000256" key="8">
    <source>
        <dbReference type="ARBA" id="ARBA00022839"/>
    </source>
</evidence>
<dbReference type="SUPFAM" id="SSF88723">
    <property type="entry name" value="PIN domain-like"/>
    <property type="match status" value="1"/>
</dbReference>
<dbReference type="FunFam" id="1.10.150.20:FF:000011">
    <property type="entry name" value="exonuclease 1"/>
    <property type="match status" value="1"/>
</dbReference>
<sequence length="725" mass="79391">MSRVRMLVHFGVTPYLVFDGDYLPSKSGTEKERAARRRESKKTGLELLKLGKTSQAHLELQKSIDVTPEMARLLIEELKLAGIRYIVAPYEADSQMAYLERKGIIDGILSEDSDLLVFGAKCLITKLDQYGDCVVIRRDDFTACREVSFAGWSDVEFRRMAILSGCDYLANIANMGLKTAYRLIRKHKTVERTIRAIQFDGQFKVPPSYLEAFYQAEMTFLYQWVYCPLAKTLVNCTDPEPGVDVTELLYIGKYVDAMAAAGVARGDLHPHTKEPIVVDVKAWSMRKPLAPASRQQTTVQTPDLKRNKSIDSFFRPRRTPLAELDPNCFTPSPSQQRLLEQNPSSWLARPAPSRLHSTSVPAAPSSAPQPSRRTVSDSWSSRTSVAHPSKRPRLCSDNIMSGSGDAIRVESGSSRFFASATTEPSPSVRTGRKTAKAEFNLWSDESIEEAMADLPDPDDLVVKPKKIRKLSVFADDTQSSTQTISAADSQSTVASAATSQTSQTSFFGTATPATSFGSPPESQEDEPSLFDEALSLEVKGLRAKFTYQAPEPRRAAPSRIPKATVRINSSLKLSRTSSAPVTSMRRSINGLASQISVPESSPTELDVPEAPEVPASHPASPELAVTGPQMSPLIFNQVGDGDEQPDLDDSTWLAADTETVIPASSPPRHLEDSTTRVREASCVGIDTSKGSEDLLIPDSEGEDESDSSDEKTPVLDLGRFAFVAS</sequence>
<dbReference type="SUPFAM" id="SSF47807">
    <property type="entry name" value="5' to 3' exonuclease, C-terminal subdomain"/>
    <property type="match status" value="1"/>
</dbReference>
<dbReference type="STRING" id="1168221.R7YYR0"/>
<dbReference type="SMART" id="SM00484">
    <property type="entry name" value="XPGI"/>
    <property type="match status" value="1"/>
</dbReference>
<feature type="compositionally biased region" description="Polar residues" evidence="14">
    <location>
        <begin position="372"/>
        <end position="386"/>
    </location>
</feature>